<proteinExistence type="predicted"/>
<evidence type="ECO:0000256" key="2">
    <source>
        <dbReference type="SAM" id="Phobius"/>
    </source>
</evidence>
<gene>
    <name evidence="3" type="ORF">FA15DRAFT_656715</name>
</gene>
<evidence type="ECO:0000313" key="3">
    <source>
        <dbReference type="EMBL" id="TFK23467.1"/>
    </source>
</evidence>
<keyword evidence="2" id="KW-0812">Transmembrane</keyword>
<accession>A0A5C3KT80</accession>
<feature type="transmembrane region" description="Helical" evidence="2">
    <location>
        <begin position="257"/>
        <end position="281"/>
    </location>
</feature>
<evidence type="ECO:0000256" key="1">
    <source>
        <dbReference type="SAM" id="MobiDB-lite"/>
    </source>
</evidence>
<dbReference type="Proteomes" id="UP000307440">
    <property type="component" value="Unassembled WGS sequence"/>
</dbReference>
<feature type="region of interest" description="Disordered" evidence="1">
    <location>
        <begin position="320"/>
        <end position="350"/>
    </location>
</feature>
<sequence length="350" mass="37771">MSSSDLEQFEQSLNQIGLTYIKSSFGNLIISIFASGIQCFMCLYCLSRLLESTQESRKGRSAYVAVGCLIFVTYALAASLDALNMFDILLPASNGIDISDYMLEPATWSNYLILSCYAVLLILGDGLLLYRCYIVLDTRRWIIAFPTLTYVGMIATSIAHVVLVSADSESGTALEGACVGLSVATNVTITSLIAFHLIKSQRALARALPEKDVAIYGSIAAILVESAVPLMIAGLGYFVTTFAFFPNVWTPADLNSVLASNVTFATLYYAFVAISPLMIIFRVTNGRSWTTGTDASGDVSRRAVHSGPLVFARGTVGDEEASYHPRRESSELKVASSSGMNSNSTFGGRF</sequence>
<name>A0A5C3KT80_COPMA</name>
<feature type="transmembrane region" description="Helical" evidence="2">
    <location>
        <begin position="62"/>
        <end position="80"/>
    </location>
</feature>
<feature type="compositionally biased region" description="Polar residues" evidence="1">
    <location>
        <begin position="335"/>
        <end position="350"/>
    </location>
</feature>
<evidence type="ECO:0008006" key="5">
    <source>
        <dbReference type="Google" id="ProtNLM"/>
    </source>
</evidence>
<dbReference type="OrthoDB" id="2751465at2759"/>
<feature type="transmembrane region" description="Helical" evidence="2">
    <location>
        <begin position="172"/>
        <end position="198"/>
    </location>
</feature>
<feature type="transmembrane region" description="Helical" evidence="2">
    <location>
        <begin position="28"/>
        <end position="50"/>
    </location>
</feature>
<keyword evidence="2" id="KW-0472">Membrane</keyword>
<reference evidence="3 4" key="1">
    <citation type="journal article" date="2019" name="Nat. Ecol. Evol.">
        <title>Megaphylogeny resolves global patterns of mushroom evolution.</title>
        <authorList>
            <person name="Varga T."/>
            <person name="Krizsan K."/>
            <person name="Foldi C."/>
            <person name="Dima B."/>
            <person name="Sanchez-Garcia M."/>
            <person name="Sanchez-Ramirez S."/>
            <person name="Szollosi G.J."/>
            <person name="Szarkandi J.G."/>
            <person name="Papp V."/>
            <person name="Albert L."/>
            <person name="Andreopoulos W."/>
            <person name="Angelini C."/>
            <person name="Antonin V."/>
            <person name="Barry K.W."/>
            <person name="Bougher N.L."/>
            <person name="Buchanan P."/>
            <person name="Buyck B."/>
            <person name="Bense V."/>
            <person name="Catcheside P."/>
            <person name="Chovatia M."/>
            <person name="Cooper J."/>
            <person name="Damon W."/>
            <person name="Desjardin D."/>
            <person name="Finy P."/>
            <person name="Geml J."/>
            <person name="Haridas S."/>
            <person name="Hughes K."/>
            <person name="Justo A."/>
            <person name="Karasinski D."/>
            <person name="Kautmanova I."/>
            <person name="Kiss B."/>
            <person name="Kocsube S."/>
            <person name="Kotiranta H."/>
            <person name="LaButti K.M."/>
            <person name="Lechner B.E."/>
            <person name="Liimatainen K."/>
            <person name="Lipzen A."/>
            <person name="Lukacs Z."/>
            <person name="Mihaltcheva S."/>
            <person name="Morgado L.N."/>
            <person name="Niskanen T."/>
            <person name="Noordeloos M.E."/>
            <person name="Ohm R.A."/>
            <person name="Ortiz-Santana B."/>
            <person name="Ovrebo C."/>
            <person name="Racz N."/>
            <person name="Riley R."/>
            <person name="Savchenko A."/>
            <person name="Shiryaev A."/>
            <person name="Soop K."/>
            <person name="Spirin V."/>
            <person name="Szebenyi C."/>
            <person name="Tomsovsky M."/>
            <person name="Tulloss R.E."/>
            <person name="Uehling J."/>
            <person name="Grigoriev I.V."/>
            <person name="Vagvolgyi C."/>
            <person name="Papp T."/>
            <person name="Martin F.M."/>
            <person name="Miettinen O."/>
            <person name="Hibbett D.S."/>
            <person name="Nagy L.G."/>
        </authorList>
    </citation>
    <scope>NUCLEOTIDE SEQUENCE [LARGE SCALE GENOMIC DNA]</scope>
    <source>
        <strain evidence="3 4">CBS 121175</strain>
    </source>
</reference>
<feature type="transmembrane region" description="Helical" evidence="2">
    <location>
        <begin position="142"/>
        <end position="166"/>
    </location>
</feature>
<dbReference type="AlphaFoldDB" id="A0A5C3KT80"/>
<dbReference type="EMBL" id="ML210218">
    <property type="protein sequence ID" value="TFK23467.1"/>
    <property type="molecule type" value="Genomic_DNA"/>
</dbReference>
<feature type="transmembrane region" description="Helical" evidence="2">
    <location>
        <begin position="111"/>
        <end position="130"/>
    </location>
</feature>
<keyword evidence="2" id="KW-1133">Transmembrane helix</keyword>
<organism evidence="3 4">
    <name type="scientific">Coprinopsis marcescibilis</name>
    <name type="common">Agaric fungus</name>
    <name type="synonym">Psathyrella marcescibilis</name>
    <dbReference type="NCBI Taxonomy" id="230819"/>
    <lineage>
        <taxon>Eukaryota</taxon>
        <taxon>Fungi</taxon>
        <taxon>Dikarya</taxon>
        <taxon>Basidiomycota</taxon>
        <taxon>Agaricomycotina</taxon>
        <taxon>Agaricomycetes</taxon>
        <taxon>Agaricomycetidae</taxon>
        <taxon>Agaricales</taxon>
        <taxon>Agaricineae</taxon>
        <taxon>Psathyrellaceae</taxon>
        <taxon>Coprinopsis</taxon>
    </lineage>
</organism>
<feature type="compositionally biased region" description="Basic and acidic residues" evidence="1">
    <location>
        <begin position="321"/>
        <end position="331"/>
    </location>
</feature>
<feature type="transmembrane region" description="Helical" evidence="2">
    <location>
        <begin position="219"/>
        <end position="245"/>
    </location>
</feature>
<protein>
    <recommendedName>
        <fullName evidence="5">G-protein coupled receptors family 1 profile domain-containing protein</fullName>
    </recommendedName>
</protein>
<keyword evidence="4" id="KW-1185">Reference proteome</keyword>
<evidence type="ECO:0000313" key="4">
    <source>
        <dbReference type="Proteomes" id="UP000307440"/>
    </source>
</evidence>